<accession>A0ABS7UCK8</accession>
<dbReference type="InterPro" id="IPR003661">
    <property type="entry name" value="HisK_dim/P_dom"/>
</dbReference>
<dbReference type="SMART" id="SM00387">
    <property type="entry name" value="HATPase_c"/>
    <property type="match status" value="1"/>
</dbReference>
<dbReference type="InterPro" id="IPR036097">
    <property type="entry name" value="HisK_dim/P_sf"/>
</dbReference>
<dbReference type="Gene3D" id="3.30.450.20">
    <property type="entry name" value="PAS domain"/>
    <property type="match status" value="2"/>
</dbReference>
<keyword evidence="5" id="KW-0808">Transferase</keyword>
<keyword evidence="6" id="KW-0418">Kinase</keyword>
<comment type="caution">
    <text evidence="11">The sequence shown here is derived from an EMBL/GenBank/DDBJ whole genome shotgun (WGS) entry which is preliminary data.</text>
</comment>
<dbReference type="Gene3D" id="3.30.565.10">
    <property type="entry name" value="Histidine kinase-like ATPase, C-terminal domain"/>
    <property type="match status" value="1"/>
</dbReference>
<proteinExistence type="predicted"/>
<dbReference type="SMART" id="SM00091">
    <property type="entry name" value="PAS"/>
    <property type="match status" value="2"/>
</dbReference>
<evidence type="ECO:0000256" key="4">
    <source>
        <dbReference type="ARBA" id="ARBA00022553"/>
    </source>
</evidence>
<protein>
    <recommendedName>
        <fullName evidence="3">histidine kinase</fullName>
        <ecNumber evidence="3">2.7.13.3</ecNumber>
    </recommendedName>
</protein>
<comment type="catalytic activity">
    <reaction evidence="1">
        <text>ATP + protein L-histidine = ADP + protein N-phospho-L-histidine.</text>
        <dbReference type="EC" id="2.7.13.3"/>
    </reaction>
</comment>
<dbReference type="PROSITE" id="PS50112">
    <property type="entry name" value="PAS"/>
    <property type="match status" value="1"/>
</dbReference>
<reference evidence="11 12" key="1">
    <citation type="submission" date="2021-09" db="EMBL/GenBank/DDBJ databases">
        <title>Whole genome sequence of Nocardioides sp. GBK3QG-3.</title>
        <authorList>
            <person name="Tuo L."/>
        </authorList>
    </citation>
    <scope>NUCLEOTIDE SEQUENCE [LARGE SCALE GENOMIC DNA]</scope>
    <source>
        <strain evidence="11 12">GBK3QG-3</strain>
    </source>
</reference>
<dbReference type="Proteomes" id="UP000780875">
    <property type="component" value="Unassembled WGS sequence"/>
</dbReference>
<dbReference type="SMART" id="SM00086">
    <property type="entry name" value="PAC"/>
    <property type="match status" value="1"/>
</dbReference>
<name>A0ABS7UCK8_9ACTN</name>
<dbReference type="PANTHER" id="PTHR43711">
    <property type="entry name" value="TWO-COMPONENT HISTIDINE KINASE"/>
    <property type="match status" value="1"/>
</dbReference>
<evidence type="ECO:0000259" key="8">
    <source>
        <dbReference type="PROSITE" id="PS50109"/>
    </source>
</evidence>
<dbReference type="SUPFAM" id="SSF55785">
    <property type="entry name" value="PYP-like sensor domain (PAS domain)"/>
    <property type="match status" value="2"/>
</dbReference>
<dbReference type="PRINTS" id="PR00344">
    <property type="entry name" value="BCTRLSENSOR"/>
</dbReference>
<evidence type="ECO:0000256" key="1">
    <source>
        <dbReference type="ARBA" id="ARBA00000085"/>
    </source>
</evidence>
<dbReference type="InterPro" id="IPR001610">
    <property type="entry name" value="PAC"/>
</dbReference>
<dbReference type="PANTHER" id="PTHR43711:SF1">
    <property type="entry name" value="HISTIDINE KINASE 1"/>
    <property type="match status" value="1"/>
</dbReference>
<dbReference type="SMART" id="SM00388">
    <property type="entry name" value="HisKA"/>
    <property type="match status" value="1"/>
</dbReference>
<dbReference type="InterPro" id="IPR035965">
    <property type="entry name" value="PAS-like_dom_sf"/>
</dbReference>
<feature type="domain" description="Histidine kinase" evidence="8">
    <location>
        <begin position="262"/>
        <end position="478"/>
    </location>
</feature>
<dbReference type="PROSITE" id="PS50109">
    <property type="entry name" value="HIS_KIN"/>
    <property type="match status" value="1"/>
</dbReference>
<dbReference type="Pfam" id="PF08447">
    <property type="entry name" value="PAS_3"/>
    <property type="match status" value="1"/>
</dbReference>
<dbReference type="InterPro" id="IPR000014">
    <property type="entry name" value="PAS"/>
</dbReference>
<evidence type="ECO:0000313" key="11">
    <source>
        <dbReference type="EMBL" id="MBZ5738739.1"/>
    </source>
</evidence>
<feature type="domain" description="PAS" evidence="9">
    <location>
        <begin position="7"/>
        <end position="77"/>
    </location>
</feature>
<evidence type="ECO:0000256" key="5">
    <source>
        <dbReference type="ARBA" id="ARBA00022679"/>
    </source>
</evidence>
<feature type="domain" description="PAC" evidence="10">
    <location>
        <begin position="81"/>
        <end position="133"/>
    </location>
</feature>
<dbReference type="InterPro" id="IPR000700">
    <property type="entry name" value="PAS-assoc_C"/>
</dbReference>
<dbReference type="InterPro" id="IPR013655">
    <property type="entry name" value="PAS_fold_3"/>
</dbReference>
<keyword evidence="4" id="KW-0597">Phosphoprotein</keyword>
<dbReference type="InterPro" id="IPR005467">
    <property type="entry name" value="His_kinase_dom"/>
</dbReference>
<dbReference type="InterPro" id="IPR036890">
    <property type="entry name" value="HATPase_C_sf"/>
</dbReference>
<evidence type="ECO:0000256" key="2">
    <source>
        <dbReference type="ARBA" id="ARBA00004236"/>
    </source>
</evidence>
<keyword evidence="7" id="KW-0902">Two-component regulatory system</keyword>
<dbReference type="SUPFAM" id="SSF47384">
    <property type="entry name" value="Homodimeric domain of signal transducing histidine kinase"/>
    <property type="match status" value="1"/>
</dbReference>
<evidence type="ECO:0000256" key="6">
    <source>
        <dbReference type="ARBA" id="ARBA00022777"/>
    </source>
</evidence>
<keyword evidence="12" id="KW-1185">Reference proteome</keyword>
<evidence type="ECO:0000259" key="10">
    <source>
        <dbReference type="PROSITE" id="PS50113"/>
    </source>
</evidence>
<dbReference type="InterPro" id="IPR050736">
    <property type="entry name" value="Sensor_HK_Regulatory"/>
</dbReference>
<dbReference type="EC" id="2.7.13.3" evidence="3"/>
<dbReference type="InterPro" id="IPR004358">
    <property type="entry name" value="Sig_transdc_His_kin-like_C"/>
</dbReference>
<dbReference type="SUPFAM" id="SSF55874">
    <property type="entry name" value="ATPase domain of HSP90 chaperone/DNA topoisomerase II/histidine kinase"/>
    <property type="match status" value="1"/>
</dbReference>
<dbReference type="Pfam" id="PF02518">
    <property type="entry name" value="HATPase_c"/>
    <property type="match status" value="1"/>
</dbReference>
<evidence type="ECO:0000256" key="3">
    <source>
        <dbReference type="ARBA" id="ARBA00012438"/>
    </source>
</evidence>
<evidence type="ECO:0000259" key="9">
    <source>
        <dbReference type="PROSITE" id="PS50112"/>
    </source>
</evidence>
<dbReference type="CDD" id="cd00130">
    <property type="entry name" value="PAS"/>
    <property type="match status" value="1"/>
</dbReference>
<dbReference type="Pfam" id="PF13188">
    <property type="entry name" value="PAS_8"/>
    <property type="match status" value="1"/>
</dbReference>
<sequence>MDVPSGDADLWRLMLQHSPIGMTVVALDGRLLMVNRALSEMLGYTQDELKRRGFQELTHPDDLDADLALFEQTLAGEIDSYRLRKRYLHADGSVVWGDLSVALVRDADGEPLHFISQILDITEQRHTEERLEAIFETVSVGLLLIGPDGTYERMNRRHRDTLAIPFPDGHEGAAGQLGHVYHLDGKTLMTREEMPSYRAVQGEEFDDYSYWVGGDPATRLAFSTSARQVRGPAGEPLGAALAYQEITDLMRAMKVKDEFVSSVSHELRTPLTSVLGYLEILRDRGDLPDDVRSQLRVIQRNAHRLQMLLSDLLQVGQAAELGNALQLEEVDVSSLLREAADAVAPGAEGLGIELVVDVPSRLVISADPQRIRQVLDNLLSNAVKYTPDGGTVTATLREEDDTLVIEVVDTGIGIAPDEVGQVFDRFFRGRQALDEQIPGTGLGLDIVSAIVSAHGGEITVASEVGEGSTFRVTLPCDAEPS</sequence>
<dbReference type="CDD" id="cd00082">
    <property type="entry name" value="HisKA"/>
    <property type="match status" value="1"/>
</dbReference>
<dbReference type="CDD" id="cd00075">
    <property type="entry name" value="HATPase"/>
    <property type="match status" value="1"/>
</dbReference>
<dbReference type="RefSeq" id="WP_224123113.1">
    <property type="nucleotide sequence ID" value="NZ_JAIQZJ010000006.1"/>
</dbReference>
<evidence type="ECO:0000256" key="7">
    <source>
        <dbReference type="ARBA" id="ARBA00023012"/>
    </source>
</evidence>
<gene>
    <name evidence="11" type="ORF">K8U61_11245</name>
</gene>
<dbReference type="Pfam" id="PF00512">
    <property type="entry name" value="HisKA"/>
    <property type="match status" value="1"/>
</dbReference>
<dbReference type="EMBL" id="JAIQZJ010000006">
    <property type="protein sequence ID" value="MBZ5738739.1"/>
    <property type="molecule type" value="Genomic_DNA"/>
</dbReference>
<dbReference type="Gene3D" id="1.10.287.130">
    <property type="match status" value="1"/>
</dbReference>
<dbReference type="InterPro" id="IPR003594">
    <property type="entry name" value="HATPase_dom"/>
</dbReference>
<evidence type="ECO:0000313" key="12">
    <source>
        <dbReference type="Proteomes" id="UP000780875"/>
    </source>
</evidence>
<dbReference type="PROSITE" id="PS50113">
    <property type="entry name" value="PAC"/>
    <property type="match status" value="1"/>
</dbReference>
<organism evidence="11 12">
    <name type="scientific">Nocardioides mangrovi</name>
    <dbReference type="NCBI Taxonomy" id="2874580"/>
    <lineage>
        <taxon>Bacteria</taxon>
        <taxon>Bacillati</taxon>
        <taxon>Actinomycetota</taxon>
        <taxon>Actinomycetes</taxon>
        <taxon>Propionibacteriales</taxon>
        <taxon>Nocardioidaceae</taxon>
        <taxon>Nocardioides</taxon>
    </lineage>
</organism>
<comment type="subcellular location">
    <subcellularLocation>
        <location evidence="2">Cell membrane</location>
    </subcellularLocation>
</comment>
<dbReference type="NCBIfam" id="TIGR00229">
    <property type="entry name" value="sensory_box"/>
    <property type="match status" value="1"/>
</dbReference>